<dbReference type="CDD" id="cd09110">
    <property type="entry name" value="PLDc_CLS_1"/>
    <property type="match status" value="1"/>
</dbReference>
<evidence type="ECO:0000313" key="2">
    <source>
        <dbReference type="EMBL" id="MBP2407598.1"/>
    </source>
</evidence>
<dbReference type="PANTHER" id="PTHR21248">
    <property type="entry name" value="CARDIOLIPIN SYNTHASE"/>
    <property type="match status" value="1"/>
</dbReference>
<dbReference type="Pfam" id="PF13091">
    <property type="entry name" value="PLDc_2"/>
    <property type="match status" value="2"/>
</dbReference>
<sequence length="420" mass="47101">MMTSRLSLPARGRRILVRTAAVGAGTLFGAQVLVIGTLATADWVKERGRKVRDAPRPGTFHAQVEGTPFRIYTSGDTLYDDMIEAIDSARDSIQLETFIWKGDDVGQRFLDALNRAAERGVSVHVIYDGFANLVVPASFYRQVSERVHLWRVPVLHRTFWKGLIRHTGVNHSKVMVVDDDVAFVGGYNIGSLYARQWRDTHLRTRGPAVWGLRDAIAQKWNEGRDAGEDIPWIPPRSWEPEMRVAANLPIQLVYPIRGLYLEAIERAQDHVYITTPYFIPDHQILTALLKAAQRGVDVRVMLPKDSNHFVADWVSRGFYGQMLDAGITILLYSAAMIHAKTATVDGYWSTVGTANIDRLSLSFNYETNVAISDPGFAAEIEKIFAADSEHCEELTSPRWRDRHPMARVAEAILAPLGPLL</sequence>
<reference evidence="2 3" key="1">
    <citation type="submission" date="2021-03" db="EMBL/GenBank/DDBJ databases">
        <title>Sequencing the genomes of 1000 actinobacteria strains.</title>
        <authorList>
            <person name="Klenk H.-P."/>
        </authorList>
    </citation>
    <scope>NUCLEOTIDE SEQUENCE [LARGE SCALE GENOMIC DNA]</scope>
    <source>
        <strain evidence="2 3">DSM 14564</strain>
    </source>
</reference>
<dbReference type="InterPro" id="IPR025202">
    <property type="entry name" value="PLD-like_dom"/>
</dbReference>
<dbReference type="GO" id="GO:0016740">
    <property type="term" value="F:transferase activity"/>
    <property type="evidence" value="ECO:0007669"/>
    <property type="project" value="UniProtKB-KW"/>
</dbReference>
<comment type="caution">
    <text evidence="2">The sequence shown here is derived from an EMBL/GenBank/DDBJ whole genome shotgun (WGS) entry which is preliminary data.</text>
</comment>
<organism evidence="2 3">
    <name type="scientific">Brachybacterium fresconis</name>
    <dbReference type="NCBI Taxonomy" id="173363"/>
    <lineage>
        <taxon>Bacteria</taxon>
        <taxon>Bacillati</taxon>
        <taxon>Actinomycetota</taxon>
        <taxon>Actinomycetes</taxon>
        <taxon>Micrococcales</taxon>
        <taxon>Dermabacteraceae</taxon>
        <taxon>Brachybacterium</taxon>
    </lineage>
</organism>
<dbReference type="Proteomes" id="UP000698222">
    <property type="component" value="Unassembled WGS sequence"/>
</dbReference>
<dbReference type="SMART" id="SM00155">
    <property type="entry name" value="PLDc"/>
    <property type="match status" value="2"/>
</dbReference>
<proteinExistence type="predicted"/>
<evidence type="ECO:0000313" key="3">
    <source>
        <dbReference type="Proteomes" id="UP000698222"/>
    </source>
</evidence>
<dbReference type="InterPro" id="IPR001736">
    <property type="entry name" value="PLipase_D/transphosphatidylase"/>
</dbReference>
<dbReference type="Gene3D" id="3.30.870.10">
    <property type="entry name" value="Endonuclease Chain A"/>
    <property type="match status" value="2"/>
</dbReference>
<protein>
    <submittedName>
        <fullName evidence="2">Cardiolipin synthase</fullName>
        <ecNumber evidence="2">2.7.8.-</ecNumber>
    </submittedName>
</protein>
<evidence type="ECO:0000259" key="1">
    <source>
        <dbReference type="PROSITE" id="PS50035"/>
    </source>
</evidence>
<feature type="domain" description="PLD phosphodiesterase" evidence="1">
    <location>
        <begin position="166"/>
        <end position="193"/>
    </location>
</feature>
<dbReference type="EC" id="2.7.8.-" evidence="2"/>
<feature type="domain" description="PLD phosphodiesterase" evidence="1">
    <location>
        <begin position="333"/>
        <end position="360"/>
    </location>
</feature>
<dbReference type="PROSITE" id="PS50035">
    <property type="entry name" value="PLD"/>
    <property type="match status" value="2"/>
</dbReference>
<dbReference type="CDD" id="cd09112">
    <property type="entry name" value="PLDc_CLS_2"/>
    <property type="match status" value="1"/>
</dbReference>
<dbReference type="PANTHER" id="PTHR21248:SF22">
    <property type="entry name" value="PHOSPHOLIPASE D"/>
    <property type="match status" value="1"/>
</dbReference>
<keyword evidence="3" id="KW-1185">Reference proteome</keyword>
<dbReference type="SUPFAM" id="SSF56024">
    <property type="entry name" value="Phospholipase D/nuclease"/>
    <property type="match status" value="2"/>
</dbReference>
<keyword evidence="2" id="KW-0808">Transferase</keyword>
<name>A0ABS4YFM7_9MICO</name>
<dbReference type="EMBL" id="JAGIOC010000001">
    <property type="protein sequence ID" value="MBP2407598.1"/>
    <property type="molecule type" value="Genomic_DNA"/>
</dbReference>
<accession>A0ABS4YFM7</accession>
<dbReference type="RefSeq" id="WP_209886996.1">
    <property type="nucleotide sequence ID" value="NZ_BAAAJV010000011.1"/>
</dbReference>
<gene>
    <name evidence="2" type="ORF">JOF44_000501</name>
</gene>